<sequence length="358" mass="40436">MLTLRVVNLTKMPTLYDAATSSAVDSPVTNEEFIISMGMYASIDLVLSTLGVITNAITIRTFLAMGADDGVTVSMLFLSSSELLCCLAALGQKLSMLFWVTEMATKYTIRFRVNPYVFNVYFGNIRALLFAVPSLITTYLAVVKCMCVVKPLSFKNTFSVLVTFRVMKLICVIAVVTYVPIMATMGVTDQFDVKINASRRSMWFSPYRDLVKSIVWNGRDTFIAITSEIIIVTCVVLMSRSLIRTVQVREKMRSGTFSRQRTDASDEVVRAASKISGKELLVIKQVIFISAVYIVSNTPKIFIFLAVAFVPELTQGGLYQNLYDVMVKGKEHFEIYASVFNIFIYYKYNLKFKEYFKY</sequence>
<reference evidence="2 3" key="1">
    <citation type="submission" date="2024-04" db="EMBL/GenBank/DDBJ databases">
        <authorList>
            <consortium name="Genoscope - CEA"/>
            <person name="William W."/>
        </authorList>
    </citation>
    <scope>NUCLEOTIDE SEQUENCE [LARGE SCALE GENOMIC DNA]</scope>
</reference>
<proteinExistence type="predicted"/>
<comment type="caution">
    <text evidence="2">The sequence shown here is derived from an EMBL/GenBank/DDBJ whole genome shotgun (WGS) entry which is preliminary data.</text>
</comment>
<evidence type="ECO:0000256" key="1">
    <source>
        <dbReference type="SAM" id="Phobius"/>
    </source>
</evidence>
<keyword evidence="1" id="KW-0472">Membrane</keyword>
<protein>
    <recommendedName>
        <fullName evidence="4">G-protein coupled receptors family 1 profile domain-containing protein</fullName>
    </recommendedName>
</protein>
<keyword evidence="1" id="KW-0812">Transmembrane</keyword>
<feature type="transmembrane region" description="Helical" evidence="1">
    <location>
        <begin position="125"/>
        <end position="146"/>
    </location>
</feature>
<dbReference type="AlphaFoldDB" id="A0AAV2II75"/>
<organism evidence="2 3">
    <name type="scientific">Lymnaea stagnalis</name>
    <name type="common">Great pond snail</name>
    <name type="synonym">Helix stagnalis</name>
    <dbReference type="NCBI Taxonomy" id="6523"/>
    <lineage>
        <taxon>Eukaryota</taxon>
        <taxon>Metazoa</taxon>
        <taxon>Spiralia</taxon>
        <taxon>Lophotrochozoa</taxon>
        <taxon>Mollusca</taxon>
        <taxon>Gastropoda</taxon>
        <taxon>Heterobranchia</taxon>
        <taxon>Euthyneura</taxon>
        <taxon>Panpulmonata</taxon>
        <taxon>Hygrophila</taxon>
        <taxon>Lymnaeoidea</taxon>
        <taxon>Lymnaeidae</taxon>
        <taxon>Lymnaea</taxon>
    </lineage>
</organism>
<feature type="transmembrane region" description="Helical" evidence="1">
    <location>
        <begin position="286"/>
        <end position="311"/>
    </location>
</feature>
<dbReference type="SUPFAM" id="SSF81321">
    <property type="entry name" value="Family A G protein-coupled receptor-like"/>
    <property type="match status" value="1"/>
</dbReference>
<evidence type="ECO:0008006" key="4">
    <source>
        <dbReference type="Google" id="ProtNLM"/>
    </source>
</evidence>
<keyword evidence="3" id="KW-1185">Reference proteome</keyword>
<feature type="transmembrane region" description="Helical" evidence="1">
    <location>
        <begin position="222"/>
        <end position="243"/>
    </location>
</feature>
<dbReference type="EMBL" id="CAXITT010000760">
    <property type="protein sequence ID" value="CAL1546010.1"/>
    <property type="molecule type" value="Genomic_DNA"/>
</dbReference>
<evidence type="ECO:0000313" key="2">
    <source>
        <dbReference type="EMBL" id="CAL1546010.1"/>
    </source>
</evidence>
<feature type="transmembrane region" description="Helical" evidence="1">
    <location>
        <begin position="33"/>
        <end position="58"/>
    </location>
</feature>
<feature type="transmembrane region" description="Helical" evidence="1">
    <location>
        <begin position="158"/>
        <end position="181"/>
    </location>
</feature>
<feature type="transmembrane region" description="Helical" evidence="1">
    <location>
        <begin position="331"/>
        <end position="348"/>
    </location>
</feature>
<evidence type="ECO:0000313" key="3">
    <source>
        <dbReference type="Proteomes" id="UP001497497"/>
    </source>
</evidence>
<keyword evidence="1" id="KW-1133">Transmembrane helix</keyword>
<accession>A0AAV2II75</accession>
<gene>
    <name evidence="2" type="ORF">GSLYS_00019387001</name>
</gene>
<dbReference type="Gene3D" id="1.20.1070.10">
    <property type="entry name" value="Rhodopsin 7-helix transmembrane proteins"/>
    <property type="match status" value="1"/>
</dbReference>
<name>A0AAV2II75_LYMST</name>
<dbReference type="Proteomes" id="UP001497497">
    <property type="component" value="Unassembled WGS sequence"/>
</dbReference>